<dbReference type="KEGG" id="pte:PTT_17614"/>
<evidence type="ECO:0000313" key="4">
    <source>
        <dbReference type="Proteomes" id="UP000001067"/>
    </source>
</evidence>
<sequence length="689" mass="80572">MADDPASFWERVGRVFDPTPEERDFCERLPEHDREYFRLFLIGVKFGANRRRDDPDTWRRLRPQTTIRRWRELDEDTIQAAIDEGRIPDPRLDNIYFSAHRVLATFARNLRNQNENEHDRFRLFAAGWKVCHLRYEERPIADTERHIIQLWTEGHDGFFQNYITVGERMLAARRDVRTAKAQDTHYHQAGQLPSPTQSDLDFVTEVDPETEPEIDDRPVGSHWRFVKTLFQGMHHEIDGRRTQRIVHLFVLEDGERIIRKRMVVKIIGEKSVHRIRVQVGREYRTQEAVSGKGCPHILDVYGFSIRKRLRNPQLGYIFMEYAPFGTLLDLQNRVEDDPLYQVPEPFMWLIFRGLIEALYTHQTGLIAHQDQVADRNRPNDELPRMGDNPNDAEDWRSIINPDIKTANVVLGEALPYHYPAYKVPKIIDYGHAFFEDPLNPRVNPTRAIATTGWGPPEQMPRPLAIYSETPIKIYSNVYNVGQIMFSLMEGREMQTIDDGAEEIVHTAGYRKMYSSLLEWTVADCLELRAIDRPTLDRLLFLTHEGVARWEEVYGSVSGHTVPAHAEWDFEDEDFQIGGEILAHTPRMRRAEEDEDEGTTDDDSDDSDDDDNGDENSEENGNDNLNNVEGEEDVIEDEGPNYVEEESDESDDANVNDDDENDLDYVFEEEDDSDDEWDNRNNRRRRRRRR</sequence>
<gene>
    <name evidence="3" type="ORF">PTT_17614</name>
</gene>
<keyword evidence="4" id="KW-1185">Reference proteome</keyword>
<feature type="region of interest" description="Disordered" evidence="1">
    <location>
        <begin position="580"/>
        <end position="689"/>
    </location>
</feature>
<dbReference type="PANTHER" id="PTHR48011:SF4">
    <property type="entry name" value="MITOGEN-ACTIVATED PROTEIN KINASE KINASE KINASE 19"/>
    <property type="match status" value="1"/>
</dbReference>
<dbReference type="SUPFAM" id="SSF56112">
    <property type="entry name" value="Protein kinase-like (PK-like)"/>
    <property type="match status" value="1"/>
</dbReference>
<feature type="compositionally biased region" description="Basic and acidic residues" evidence="1">
    <location>
        <begin position="371"/>
        <end position="384"/>
    </location>
</feature>
<dbReference type="EMBL" id="GL537204">
    <property type="protein sequence ID" value="EFQ87016.1"/>
    <property type="molecule type" value="Genomic_DNA"/>
</dbReference>
<reference evidence="3 4" key="1">
    <citation type="journal article" date="2010" name="Genome Biol.">
        <title>A first genome assembly of the barley fungal pathogen Pyrenophora teres f. teres.</title>
        <authorList>
            <person name="Ellwood S.R."/>
            <person name="Liu Z."/>
            <person name="Syme R.A."/>
            <person name="Lai Z."/>
            <person name="Hane J.K."/>
            <person name="Keiper F."/>
            <person name="Moffat C.S."/>
            <person name="Oliver R.P."/>
            <person name="Friesen T.L."/>
        </authorList>
    </citation>
    <scope>NUCLEOTIDE SEQUENCE [LARGE SCALE GENOMIC DNA]</scope>
    <source>
        <strain evidence="3 4">0-1</strain>
    </source>
</reference>
<dbReference type="SMART" id="SM00220">
    <property type="entry name" value="S_TKc"/>
    <property type="match status" value="1"/>
</dbReference>
<name>E3S4T1_PYRTT</name>
<evidence type="ECO:0000259" key="2">
    <source>
        <dbReference type="PROSITE" id="PS50011"/>
    </source>
</evidence>
<feature type="region of interest" description="Disordered" evidence="1">
    <location>
        <begin position="371"/>
        <end position="390"/>
    </location>
</feature>
<protein>
    <recommendedName>
        <fullName evidence="2">Protein kinase domain-containing protein</fullName>
    </recommendedName>
</protein>
<evidence type="ECO:0000313" key="3">
    <source>
        <dbReference type="EMBL" id="EFQ87016.1"/>
    </source>
</evidence>
<dbReference type="InterPro" id="IPR011009">
    <property type="entry name" value="Kinase-like_dom_sf"/>
</dbReference>
<dbReference type="Proteomes" id="UP000001067">
    <property type="component" value="Unassembled WGS sequence"/>
</dbReference>
<feature type="compositionally biased region" description="Acidic residues" evidence="1">
    <location>
        <begin position="592"/>
        <end position="620"/>
    </location>
</feature>
<evidence type="ECO:0000256" key="1">
    <source>
        <dbReference type="SAM" id="MobiDB-lite"/>
    </source>
</evidence>
<dbReference type="eggNOG" id="KOG0591">
    <property type="taxonomic scope" value="Eukaryota"/>
</dbReference>
<organism evidence="4">
    <name type="scientific">Pyrenophora teres f. teres (strain 0-1)</name>
    <name type="common">Barley net blotch fungus</name>
    <name type="synonym">Drechslera teres f. teres</name>
    <dbReference type="NCBI Taxonomy" id="861557"/>
    <lineage>
        <taxon>Eukaryota</taxon>
        <taxon>Fungi</taxon>
        <taxon>Dikarya</taxon>
        <taxon>Ascomycota</taxon>
        <taxon>Pezizomycotina</taxon>
        <taxon>Dothideomycetes</taxon>
        <taxon>Pleosporomycetidae</taxon>
        <taxon>Pleosporales</taxon>
        <taxon>Pleosporineae</taxon>
        <taxon>Pleosporaceae</taxon>
        <taxon>Pyrenophora</taxon>
    </lineage>
</organism>
<feature type="compositionally biased region" description="Acidic residues" evidence="1">
    <location>
        <begin position="628"/>
        <end position="676"/>
    </location>
</feature>
<dbReference type="GO" id="GO:0005524">
    <property type="term" value="F:ATP binding"/>
    <property type="evidence" value="ECO:0007669"/>
    <property type="project" value="InterPro"/>
</dbReference>
<accession>E3S4T1</accession>
<feature type="domain" description="Protein kinase" evidence="2">
    <location>
        <begin position="223"/>
        <end position="546"/>
    </location>
</feature>
<dbReference type="GO" id="GO:0007165">
    <property type="term" value="P:signal transduction"/>
    <property type="evidence" value="ECO:0007669"/>
    <property type="project" value="TreeGrafter"/>
</dbReference>
<dbReference type="PROSITE" id="PS50011">
    <property type="entry name" value="PROTEIN_KINASE_DOM"/>
    <property type="match status" value="1"/>
</dbReference>
<dbReference type="PANTHER" id="PTHR48011">
    <property type="entry name" value="CCR4-NOT TRANSCRIPTIONAL COMPLEX SUBUNIT CAF120-RELATED"/>
    <property type="match status" value="1"/>
</dbReference>
<dbReference type="GO" id="GO:0004672">
    <property type="term" value="F:protein kinase activity"/>
    <property type="evidence" value="ECO:0007669"/>
    <property type="project" value="InterPro"/>
</dbReference>
<dbReference type="OrthoDB" id="3693843at2759"/>
<dbReference type="HOGENOM" id="CLU_399627_0_0_1"/>
<proteinExistence type="predicted"/>
<dbReference type="InterPro" id="IPR000719">
    <property type="entry name" value="Prot_kinase_dom"/>
</dbReference>
<dbReference type="InterPro" id="IPR052751">
    <property type="entry name" value="Plant_MAPKKK"/>
</dbReference>
<dbReference type="Gene3D" id="1.10.510.10">
    <property type="entry name" value="Transferase(Phosphotransferase) domain 1"/>
    <property type="match status" value="2"/>
</dbReference>
<dbReference type="AlphaFoldDB" id="E3S4T1"/>